<evidence type="ECO:0000313" key="3">
    <source>
        <dbReference type="Proteomes" id="UP001266305"/>
    </source>
</evidence>
<evidence type="ECO:0000256" key="1">
    <source>
        <dbReference type="SAM" id="MobiDB-lite"/>
    </source>
</evidence>
<dbReference type="Proteomes" id="UP001266305">
    <property type="component" value="Unassembled WGS sequence"/>
</dbReference>
<comment type="caution">
    <text evidence="2">The sequence shown here is derived from an EMBL/GenBank/DDBJ whole genome shotgun (WGS) entry which is preliminary data.</text>
</comment>
<protein>
    <submittedName>
        <fullName evidence="2">Uncharacterized protein</fullName>
    </submittedName>
</protein>
<reference evidence="2 3" key="1">
    <citation type="submission" date="2023-05" db="EMBL/GenBank/DDBJ databases">
        <title>B98-5 Cell Line De Novo Hybrid Assembly: An Optical Mapping Approach.</title>
        <authorList>
            <person name="Kananen K."/>
            <person name="Auerbach J.A."/>
            <person name="Kautto E."/>
            <person name="Blachly J.S."/>
        </authorList>
    </citation>
    <scope>NUCLEOTIDE SEQUENCE [LARGE SCALE GENOMIC DNA]</scope>
    <source>
        <strain evidence="2">B95-8</strain>
        <tissue evidence="2">Cell line</tissue>
    </source>
</reference>
<accession>A0ABQ9URB0</accession>
<proteinExistence type="predicted"/>
<name>A0ABQ9URB0_SAGOE</name>
<evidence type="ECO:0000313" key="2">
    <source>
        <dbReference type="EMBL" id="KAK2099618.1"/>
    </source>
</evidence>
<organism evidence="2 3">
    <name type="scientific">Saguinus oedipus</name>
    <name type="common">Cotton-top tamarin</name>
    <name type="synonym">Oedipomidas oedipus</name>
    <dbReference type="NCBI Taxonomy" id="9490"/>
    <lineage>
        <taxon>Eukaryota</taxon>
        <taxon>Metazoa</taxon>
        <taxon>Chordata</taxon>
        <taxon>Craniata</taxon>
        <taxon>Vertebrata</taxon>
        <taxon>Euteleostomi</taxon>
        <taxon>Mammalia</taxon>
        <taxon>Eutheria</taxon>
        <taxon>Euarchontoglires</taxon>
        <taxon>Primates</taxon>
        <taxon>Haplorrhini</taxon>
        <taxon>Platyrrhini</taxon>
        <taxon>Cebidae</taxon>
        <taxon>Callitrichinae</taxon>
        <taxon>Saguinus</taxon>
    </lineage>
</organism>
<dbReference type="EMBL" id="JASSZA010000010">
    <property type="protein sequence ID" value="KAK2099618.1"/>
    <property type="molecule type" value="Genomic_DNA"/>
</dbReference>
<feature type="region of interest" description="Disordered" evidence="1">
    <location>
        <begin position="132"/>
        <end position="154"/>
    </location>
</feature>
<gene>
    <name evidence="2" type="ORF">P7K49_020966</name>
</gene>
<sequence>MISAGPGEGPKAQLLRGAAGTKRQPEACPSCYPAQVKSSLSTPGSRLPSRPRPGLLLTCLSTKPVPWDSRDLMNCRVAKAAFDPSSSAEEIDTLNGENLGCDVEVWDGPCDHVTACSPAVEDAEWAQQDAVPPKAHLPGLSPPGSQEVLAGTDIEWPRDRSNKWHSRTSELQLDAVALADSTRLSIEPGKPM</sequence>
<feature type="region of interest" description="Disordered" evidence="1">
    <location>
        <begin position="1"/>
        <end position="28"/>
    </location>
</feature>
<keyword evidence="3" id="KW-1185">Reference proteome</keyword>